<accession>A0A383WP90</accession>
<dbReference type="PANTHER" id="PTHR30383">
    <property type="entry name" value="THIOESTERASE 1/PROTEASE 1/LYSOPHOSPHOLIPASE L1"/>
    <property type="match status" value="1"/>
</dbReference>
<keyword evidence="3" id="KW-1185">Reference proteome</keyword>
<dbReference type="EMBL" id="FNXT01001361">
    <property type="protein sequence ID" value="SZX79241.1"/>
    <property type="molecule type" value="Genomic_DNA"/>
</dbReference>
<evidence type="ECO:0000259" key="1">
    <source>
        <dbReference type="Pfam" id="PF13472"/>
    </source>
</evidence>
<gene>
    <name evidence="2" type="ORF">BQ4739_LOCUS19523</name>
</gene>
<dbReference type="GO" id="GO:0004622">
    <property type="term" value="F:phosphatidylcholine lysophospholipase activity"/>
    <property type="evidence" value="ECO:0007669"/>
    <property type="project" value="TreeGrafter"/>
</dbReference>
<dbReference type="Proteomes" id="UP000256970">
    <property type="component" value="Unassembled WGS sequence"/>
</dbReference>
<dbReference type="SUPFAM" id="SSF52266">
    <property type="entry name" value="SGNH hydrolase"/>
    <property type="match status" value="1"/>
</dbReference>
<organism evidence="2 3">
    <name type="scientific">Tetradesmus obliquus</name>
    <name type="common">Green alga</name>
    <name type="synonym">Acutodesmus obliquus</name>
    <dbReference type="NCBI Taxonomy" id="3088"/>
    <lineage>
        <taxon>Eukaryota</taxon>
        <taxon>Viridiplantae</taxon>
        <taxon>Chlorophyta</taxon>
        <taxon>core chlorophytes</taxon>
        <taxon>Chlorophyceae</taxon>
        <taxon>CS clade</taxon>
        <taxon>Sphaeropleales</taxon>
        <taxon>Scenedesmaceae</taxon>
        <taxon>Tetradesmus</taxon>
    </lineage>
</organism>
<dbReference type="InterPro" id="IPR051532">
    <property type="entry name" value="Ester_Hydrolysis_Enzymes"/>
</dbReference>
<proteinExistence type="predicted"/>
<evidence type="ECO:0000313" key="3">
    <source>
        <dbReference type="Proteomes" id="UP000256970"/>
    </source>
</evidence>
<sequence length="252" mass="28378">MAQQKPLVLCVGDSQTDGTAGSSFVQRLAKANPHLQFRACGVNGMPSESMTKRMPRLLRRYFNPAAVLIMAGSNDCLEQQCWSLSIFYRLGFWITRPATQEVFVENMSRMVDTVQRTCPKAKVVVLTCPPLSEQPHNAAFQRTTEYNAALQQHLRSHHPGAAVADVHTAFVQFLQKHAARSKQLQMPVVRFNVLSCVIWQPTAVLQHYLLRRSWDEISRLRGLQLLTDNVHINDTAAQLVAQTVQPFLQGVE</sequence>
<reference evidence="2 3" key="1">
    <citation type="submission" date="2016-10" db="EMBL/GenBank/DDBJ databases">
        <authorList>
            <person name="Cai Z."/>
        </authorList>
    </citation>
    <scope>NUCLEOTIDE SEQUENCE [LARGE SCALE GENOMIC DNA]</scope>
</reference>
<dbReference type="Pfam" id="PF13472">
    <property type="entry name" value="Lipase_GDSL_2"/>
    <property type="match status" value="1"/>
</dbReference>
<dbReference type="AlphaFoldDB" id="A0A383WP90"/>
<dbReference type="PANTHER" id="PTHR30383:SF5">
    <property type="entry name" value="SGNH HYDROLASE-TYPE ESTERASE DOMAIN-CONTAINING PROTEIN"/>
    <property type="match status" value="1"/>
</dbReference>
<dbReference type="InterPro" id="IPR036514">
    <property type="entry name" value="SGNH_hydro_sf"/>
</dbReference>
<evidence type="ECO:0000313" key="2">
    <source>
        <dbReference type="EMBL" id="SZX79241.1"/>
    </source>
</evidence>
<dbReference type="Gene3D" id="3.40.50.1110">
    <property type="entry name" value="SGNH hydrolase"/>
    <property type="match status" value="1"/>
</dbReference>
<feature type="domain" description="SGNH hydrolase-type esterase" evidence="1">
    <location>
        <begin position="10"/>
        <end position="172"/>
    </location>
</feature>
<dbReference type="CDD" id="cd00229">
    <property type="entry name" value="SGNH_hydrolase"/>
    <property type="match status" value="1"/>
</dbReference>
<dbReference type="InterPro" id="IPR013830">
    <property type="entry name" value="SGNH_hydro"/>
</dbReference>
<name>A0A383WP90_TETOB</name>
<protein>
    <recommendedName>
        <fullName evidence="1">SGNH hydrolase-type esterase domain-containing protein</fullName>
    </recommendedName>
</protein>